<dbReference type="GO" id="GO:0000981">
    <property type="term" value="F:DNA-binding transcription factor activity, RNA polymerase II-specific"/>
    <property type="evidence" value="ECO:0007669"/>
    <property type="project" value="TreeGrafter"/>
</dbReference>
<dbReference type="FunFam" id="3.30.160.60:FF:001289">
    <property type="entry name" value="Zinc finger protein 574"/>
    <property type="match status" value="1"/>
</dbReference>
<keyword evidence="5" id="KW-0862">Zinc</keyword>
<feature type="compositionally biased region" description="Basic and acidic residues" evidence="11">
    <location>
        <begin position="186"/>
        <end position="203"/>
    </location>
</feature>
<feature type="domain" description="C2H2-type" evidence="12">
    <location>
        <begin position="422"/>
        <end position="449"/>
    </location>
</feature>
<feature type="domain" description="C2H2-type" evidence="12">
    <location>
        <begin position="338"/>
        <end position="365"/>
    </location>
</feature>
<dbReference type="Proteomes" id="UP000824540">
    <property type="component" value="Unassembled WGS sequence"/>
</dbReference>
<keyword evidence="6" id="KW-0805">Transcription regulation</keyword>
<sequence length="452" mass="50281">MSDSVSIFQTQVASVLEVLFNVAVVEITKLFEGGFGVSEGESPDPNTPRLVRDELRSRAESALGHLGKKIRSVGVQVRDEETDGERWHYRPEGKAALPATAADGGTLLWESGEHTDSAAMEVDGLQSVALEFELMDVQWEQSPLAAPPVGWMENDAGVLHMGPASEPEGAGGGGAKPGGRPPFEQRLCEAELDQRPTPAKEEQVAESIPAGAEQVAEPAPVEEEKKQETEPTLARKKQARDPGPAEQQLARGPTSPALAPPPFLAGGWEEGRRLRPCSVQLVNVLLISSSGQARDGRDRKGVSLPKDLRPHQRLHTGKRPCCFTQCGNGVWRLQAHTHACQLCGKKFKRKKVLKRHQRFHTGEKPYPCTYCRKTFALRKNLRRHERFHTGERPYGCSRCGKTFRLRESLKTHLRFHTGERPYPCTVCTRRFRILRNLERHQLTHKDPAHSLQ</sequence>
<keyword evidence="14" id="KW-1185">Reference proteome</keyword>
<accession>A0A8T2MSA4</accession>
<evidence type="ECO:0000256" key="6">
    <source>
        <dbReference type="ARBA" id="ARBA00023015"/>
    </source>
</evidence>
<dbReference type="FunFam" id="3.30.160.60:FF:000100">
    <property type="entry name" value="Zinc finger 45-like"/>
    <property type="match status" value="1"/>
</dbReference>
<evidence type="ECO:0000256" key="9">
    <source>
        <dbReference type="ARBA" id="ARBA00023242"/>
    </source>
</evidence>
<dbReference type="PROSITE" id="PS50157">
    <property type="entry name" value="ZINC_FINGER_C2H2_2"/>
    <property type="match status" value="4"/>
</dbReference>
<dbReference type="SMART" id="SM00355">
    <property type="entry name" value="ZnF_C2H2"/>
    <property type="match status" value="4"/>
</dbReference>
<feature type="domain" description="C2H2-type" evidence="12">
    <location>
        <begin position="394"/>
        <end position="421"/>
    </location>
</feature>
<name>A0A8T2MSA4_9TELE</name>
<proteinExistence type="predicted"/>
<gene>
    <name evidence="13" type="ORF">JZ751_021306</name>
</gene>
<dbReference type="Pfam" id="PF00096">
    <property type="entry name" value="zf-C2H2"/>
    <property type="match status" value="4"/>
</dbReference>
<dbReference type="GO" id="GO:0000122">
    <property type="term" value="P:negative regulation of transcription by RNA polymerase II"/>
    <property type="evidence" value="ECO:0007669"/>
    <property type="project" value="UniProtKB-ARBA"/>
</dbReference>
<comment type="caution">
    <text evidence="13">The sequence shown here is derived from an EMBL/GenBank/DDBJ whole genome shotgun (WGS) entry which is preliminary data.</text>
</comment>
<dbReference type="SUPFAM" id="SSF57667">
    <property type="entry name" value="beta-beta-alpha zinc fingers"/>
    <property type="match status" value="2"/>
</dbReference>
<organism evidence="13 14">
    <name type="scientific">Albula glossodonta</name>
    <name type="common">roundjaw bonefish</name>
    <dbReference type="NCBI Taxonomy" id="121402"/>
    <lineage>
        <taxon>Eukaryota</taxon>
        <taxon>Metazoa</taxon>
        <taxon>Chordata</taxon>
        <taxon>Craniata</taxon>
        <taxon>Vertebrata</taxon>
        <taxon>Euteleostomi</taxon>
        <taxon>Actinopterygii</taxon>
        <taxon>Neopterygii</taxon>
        <taxon>Teleostei</taxon>
        <taxon>Albuliformes</taxon>
        <taxon>Albulidae</taxon>
        <taxon>Albula</taxon>
    </lineage>
</organism>
<comment type="subcellular location">
    <subcellularLocation>
        <location evidence="1">Nucleus</location>
    </subcellularLocation>
</comment>
<dbReference type="PANTHER" id="PTHR23226">
    <property type="entry name" value="ZINC FINGER AND SCAN DOMAIN-CONTAINING"/>
    <property type="match status" value="1"/>
</dbReference>
<dbReference type="GO" id="GO:0008270">
    <property type="term" value="F:zinc ion binding"/>
    <property type="evidence" value="ECO:0007669"/>
    <property type="project" value="UniProtKB-KW"/>
</dbReference>
<protein>
    <recommendedName>
        <fullName evidence="12">C2H2-type domain-containing protein</fullName>
    </recommendedName>
</protein>
<evidence type="ECO:0000256" key="8">
    <source>
        <dbReference type="ARBA" id="ARBA00023163"/>
    </source>
</evidence>
<evidence type="ECO:0000259" key="12">
    <source>
        <dbReference type="PROSITE" id="PS50157"/>
    </source>
</evidence>
<keyword evidence="3" id="KW-0677">Repeat</keyword>
<reference evidence="13" key="1">
    <citation type="thesis" date="2021" institute="BYU ScholarsArchive" country="Provo, UT, USA">
        <title>Applications of and Algorithms for Genome Assembly and Genomic Analyses with an Emphasis on Marine Teleosts.</title>
        <authorList>
            <person name="Pickett B.D."/>
        </authorList>
    </citation>
    <scope>NUCLEOTIDE SEQUENCE</scope>
    <source>
        <strain evidence="13">HI-2016</strain>
    </source>
</reference>
<evidence type="ECO:0000313" key="13">
    <source>
        <dbReference type="EMBL" id="KAG9330985.1"/>
    </source>
</evidence>
<dbReference type="PANTHER" id="PTHR23226:SF240">
    <property type="entry name" value="GASTRULA ZINC FINGER PROTEIN XLCGF26.1-LIKE-RELATED"/>
    <property type="match status" value="1"/>
</dbReference>
<dbReference type="GO" id="GO:0005634">
    <property type="term" value="C:nucleus"/>
    <property type="evidence" value="ECO:0007669"/>
    <property type="project" value="UniProtKB-SubCell"/>
</dbReference>
<keyword evidence="9" id="KW-0539">Nucleus</keyword>
<keyword evidence="2" id="KW-0479">Metal-binding</keyword>
<evidence type="ECO:0000256" key="11">
    <source>
        <dbReference type="SAM" id="MobiDB-lite"/>
    </source>
</evidence>
<dbReference type="EMBL" id="JAFBMS010000410">
    <property type="protein sequence ID" value="KAG9330985.1"/>
    <property type="molecule type" value="Genomic_DNA"/>
</dbReference>
<evidence type="ECO:0000256" key="5">
    <source>
        <dbReference type="ARBA" id="ARBA00022833"/>
    </source>
</evidence>
<evidence type="ECO:0000256" key="3">
    <source>
        <dbReference type="ARBA" id="ARBA00022737"/>
    </source>
</evidence>
<dbReference type="GO" id="GO:0000978">
    <property type="term" value="F:RNA polymerase II cis-regulatory region sequence-specific DNA binding"/>
    <property type="evidence" value="ECO:0007669"/>
    <property type="project" value="TreeGrafter"/>
</dbReference>
<feature type="domain" description="C2H2-type" evidence="12">
    <location>
        <begin position="366"/>
        <end position="393"/>
    </location>
</feature>
<evidence type="ECO:0000313" key="14">
    <source>
        <dbReference type="Proteomes" id="UP000824540"/>
    </source>
</evidence>
<evidence type="ECO:0000256" key="10">
    <source>
        <dbReference type="PROSITE-ProRule" id="PRU00042"/>
    </source>
</evidence>
<evidence type="ECO:0000256" key="7">
    <source>
        <dbReference type="ARBA" id="ARBA00023125"/>
    </source>
</evidence>
<dbReference type="AlphaFoldDB" id="A0A8T2MSA4"/>
<dbReference type="InterPro" id="IPR036236">
    <property type="entry name" value="Znf_C2H2_sf"/>
</dbReference>
<dbReference type="InterPro" id="IPR013087">
    <property type="entry name" value="Znf_C2H2_type"/>
</dbReference>
<dbReference type="FunFam" id="3.30.160.60:FF:001465">
    <property type="entry name" value="Zinc finger protein 560"/>
    <property type="match status" value="1"/>
</dbReference>
<keyword evidence="4 10" id="KW-0863">Zinc-finger</keyword>
<evidence type="ECO:0000256" key="4">
    <source>
        <dbReference type="ARBA" id="ARBA00022771"/>
    </source>
</evidence>
<evidence type="ECO:0000256" key="1">
    <source>
        <dbReference type="ARBA" id="ARBA00004123"/>
    </source>
</evidence>
<feature type="region of interest" description="Disordered" evidence="11">
    <location>
        <begin position="161"/>
        <end position="264"/>
    </location>
</feature>
<dbReference type="OrthoDB" id="10004641at2759"/>
<dbReference type="Gene3D" id="3.30.160.60">
    <property type="entry name" value="Classic Zinc Finger"/>
    <property type="match status" value="4"/>
</dbReference>
<dbReference type="PROSITE" id="PS00028">
    <property type="entry name" value="ZINC_FINGER_C2H2_1"/>
    <property type="match status" value="4"/>
</dbReference>
<keyword evidence="8" id="KW-0804">Transcription</keyword>
<dbReference type="FunFam" id="3.30.160.60:FF:002343">
    <property type="entry name" value="Zinc finger protein 33A"/>
    <property type="match status" value="1"/>
</dbReference>
<keyword evidence="7" id="KW-0238">DNA-binding</keyword>
<evidence type="ECO:0000256" key="2">
    <source>
        <dbReference type="ARBA" id="ARBA00022723"/>
    </source>
</evidence>